<dbReference type="EMBL" id="FZOK01000005">
    <property type="protein sequence ID" value="SNS22625.1"/>
    <property type="molecule type" value="Genomic_DNA"/>
</dbReference>
<gene>
    <name evidence="1" type="ORF">SAMN06295967_105188</name>
</gene>
<organism evidence="1 2">
    <name type="scientific">Belliella buryatensis</name>
    <dbReference type="NCBI Taxonomy" id="1500549"/>
    <lineage>
        <taxon>Bacteria</taxon>
        <taxon>Pseudomonadati</taxon>
        <taxon>Bacteroidota</taxon>
        <taxon>Cytophagia</taxon>
        <taxon>Cytophagales</taxon>
        <taxon>Cyclobacteriaceae</taxon>
        <taxon>Belliella</taxon>
    </lineage>
</organism>
<keyword evidence="2" id="KW-1185">Reference proteome</keyword>
<name>A0A239CR23_9BACT</name>
<evidence type="ECO:0000313" key="2">
    <source>
        <dbReference type="Proteomes" id="UP000198480"/>
    </source>
</evidence>
<sequence>MIKGLFGGIGGAFIFLEYPQCYTMCKKRHYILRILAYRRQLVRRGVALMQPNIKSYILLLLVRLRASKRIYIYFFDEGGGGKNKGLKNIAL</sequence>
<protein>
    <submittedName>
        <fullName evidence="1">Uncharacterized protein</fullName>
    </submittedName>
</protein>
<dbReference type="Proteomes" id="UP000198480">
    <property type="component" value="Unassembled WGS sequence"/>
</dbReference>
<accession>A0A239CR23</accession>
<reference evidence="2" key="1">
    <citation type="submission" date="2017-06" db="EMBL/GenBank/DDBJ databases">
        <authorList>
            <person name="Varghese N."/>
            <person name="Submissions S."/>
        </authorList>
    </citation>
    <scope>NUCLEOTIDE SEQUENCE [LARGE SCALE GENOMIC DNA]</scope>
    <source>
        <strain evidence="2">5C</strain>
    </source>
</reference>
<proteinExistence type="predicted"/>
<dbReference type="AlphaFoldDB" id="A0A239CR23"/>
<evidence type="ECO:0000313" key="1">
    <source>
        <dbReference type="EMBL" id="SNS22625.1"/>
    </source>
</evidence>